<feature type="compositionally biased region" description="Low complexity" evidence="1">
    <location>
        <begin position="263"/>
        <end position="288"/>
    </location>
</feature>
<evidence type="ECO:0000259" key="3">
    <source>
        <dbReference type="Pfam" id="PF16751"/>
    </source>
</evidence>
<evidence type="ECO:0000313" key="5">
    <source>
        <dbReference type="Proteomes" id="UP000284333"/>
    </source>
</evidence>
<feature type="compositionally biased region" description="Low complexity" evidence="1">
    <location>
        <begin position="214"/>
        <end position="223"/>
    </location>
</feature>
<proteinExistence type="predicted"/>
<reference evidence="4 5" key="1">
    <citation type="submission" date="2018-11" db="EMBL/GenBank/DDBJ databases">
        <title>Rhodococcus spongicola sp. nov. and Rhodococcus xishaensis sp. nov. from marine sponges.</title>
        <authorList>
            <person name="Li L."/>
            <person name="Lin H.W."/>
        </authorList>
    </citation>
    <scope>NUCLEOTIDE SEQUENCE [LARGE SCALE GENOMIC DNA]</scope>
    <source>
        <strain evidence="4 5">LHW50502</strain>
    </source>
</reference>
<sequence>MARGHNGEPGDPHADLAGNNGPVDVSAVRHDDALIDAIANGNPAATESPEEHQVAALLANWRTEIVAQPLPAEPDLDEIVERVNHELEARESLATRTRSGRRHLRLLRPIAAAAAVVAIAMGGMTIFSYNAEPGDPLWGVKQVVFTERAESTVAKIDTTSNLEEAEQLIKTGDTDGAKAKLDSAAERANGVHEAGTRSELNGWRERLLTELQRATTTPAAPSGTPSPSPSPVDQSSSTAPTPTGPSGTSSPQSTPNPPPPVTPSSGVPEPSVTQTPSPTPSSDTAVPSTPSPTPDTPTSTAMSTTVSTGTSDETPDTGVSTGSLGDAPTPTG</sequence>
<keyword evidence="2" id="KW-0472">Membrane</keyword>
<feature type="compositionally biased region" description="Low complexity" evidence="1">
    <location>
        <begin position="296"/>
        <end position="311"/>
    </location>
</feature>
<accession>A0A438B0Q0</accession>
<feature type="transmembrane region" description="Helical" evidence="2">
    <location>
        <begin position="106"/>
        <end position="127"/>
    </location>
</feature>
<feature type="compositionally biased region" description="Basic and acidic residues" evidence="1">
    <location>
        <begin position="1"/>
        <end position="14"/>
    </location>
</feature>
<dbReference type="OrthoDB" id="5191711at2"/>
<gene>
    <name evidence="4" type="ORF">EF834_05180</name>
</gene>
<keyword evidence="5" id="KW-1185">Reference proteome</keyword>
<evidence type="ECO:0000256" key="2">
    <source>
        <dbReference type="SAM" id="Phobius"/>
    </source>
</evidence>
<organism evidence="4 5">
    <name type="scientific">Rhodococcus spongiicola</name>
    <dbReference type="NCBI Taxonomy" id="2487352"/>
    <lineage>
        <taxon>Bacteria</taxon>
        <taxon>Bacillati</taxon>
        <taxon>Actinomycetota</taxon>
        <taxon>Actinomycetes</taxon>
        <taxon>Mycobacteriales</taxon>
        <taxon>Nocardiaceae</taxon>
        <taxon>Rhodococcus</taxon>
    </lineage>
</organism>
<protein>
    <recommendedName>
        <fullName evidence="3">Anti-sigma-D factor RsdA sigma factor binding region domain-containing protein</fullName>
    </recommendedName>
</protein>
<feature type="region of interest" description="Disordered" evidence="1">
    <location>
        <begin position="214"/>
        <end position="332"/>
    </location>
</feature>
<evidence type="ECO:0000256" key="1">
    <source>
        <dbReference type="SAM" id="MobiDB-lite"/>
    </source>
</evidence>
<dbReference type="Proteomes" id="UP000284333">
    <property type="component" value="Unassembled WGS sequence"/>
</dbReference>
<keyword evidence="2" id="KW-1133">Transmembrane helix</keyword>
<dbReference type="PRINTS" id="PR01217">
    <property type="entry name" value="PRICHEXTENSN"/>
</dbReference>
<name>A0A438B0Q0_9NOCA</name>
<evidence type="ECO:0000313" key="4">
    <source>
        <dbReference type="EMBL" id="RVW04477.1"/>
    </source>
</evidence>
<feature type="region of interest" description="Disordered" evidence="1">
    <location>
        <begin position="1"/>
        <end position="25"/>
    </location>
</feature>
<feature type="domain" description="Anti-sigma-D factor RsdA sigma factor binding region" evidence="3">
    <location>
        <begin position="24"/>
        <end position="69"/>
    </location>
</feature>
<keyword evidence="2" id="KW-0812">Transmembrane</keyword>
<comment type="caution">
    <text evidence="4">The sequence shown here is derived from an EMBL/GenBank/DDBJ whole genome shotgun (WGS) entry which is preliminary data.</text>
</comment>
<dbReference type="EMBL" id="RKLN01000002">
    <property type="protein sequence ID" value="RVW04477.1"/>
    <property type="molecule type" value="Genomic_DNA"/>
</dbReference>
<dbReference type="Pfam" id="PF16751">
    <property type="entry name" value="RsdA_SigD_bd"/>
    <property type="match status" value="1"/>
</dbReference>
<dbReference type="InterPro" id="IPR031928">
    <property type="entry name" value="RsdA_SigD-bd"/>
</dbReference>
<dbReference type="RefSeq" id="WP_127946173.1">
    <property type="nucleotide sequence ID" value="NZ_RKLN01000002.1"/>
</dbReference>
<feature type="compositionally biased region" description="Low complexity" evidence="1">
    <location>
        <begin position="231"/>
        <end position="253"/>
    </location>
</feature>
<dbReference type="AlphaFoldDB" id="A0A438B0Q0"/>
<dbReference type="Gene3D" id="6.10.250.1300">
    <property type="match status" value="1"/>
</dbReference>